<dbReference type="GO" id="GO:0005634">
    <property type="term" value="C:nucleus"/>
    <property type="evidence" value="ECO:0007669"/>
    <property type="project" value="UniProtKB-UniRule"/>
</dbReference>
<dbReference type="SMART" id="SM00398">
    <property type="entry name" value="HMG"/>
    <property type="match status" value="3"/>
</dbReference>
<dbReference type="PROSITE" id="PS50118">
    <property type="entry name" value="HMG_BOX_2"/>
    <property type="match status" value="3"/>
</dbReference>
<dbReference type="Proteomes" id="UP000193920">
    <property type="component" value="Unassembled WGS sequence"/>
</dbReference>
<dbReference type="Gene3D" id="1.10.30.10">
    <property type="entry name" value="High mobility group box domain"/>
    <property type="match status" value="3"/>
</dbReference>
<feature type="domain" description="HMG box" evidence="4">
    <location>
        <begin position="181"/>
        <end position="249"/>
    </location>
</feature>
<dbReference type="OrthoDB" id="1919336at2759"/>
<keyword evidence="3" id="KW-0175">Coiled coil</keyword>
<evidence type="ECO:0000313" key="6">
    <source>
        <dbReference type="Proteomes" id="UP000193920"/>
    </source>
</evidence>
<dbReference type="EMBL" id="MCOG01000086">
    <property type="protein sequence ID" value="ORY54347.1"/>
    <property type="molecule type" value="Genomic_DNA"/>
</dbReference>
<dbReference type="GO" id="GO:0003677">
    <property type="term" value="F:DNA binding"/>
    <property type="evidence" value="ECO:0007669"/>
    <property type="project" value="UniProtKB-UniRule"/>
</dbReference>
<evidence type="ECO:0000256" key="2">
    <source>
        <dbReference type="PROSITE-ProRule" id="PRU00267"/>
    </source>
</evidence>
<dbReference type="CDD" id="cd00084">
    <property type="entry name" value="HMG-box_SF"/>
    <property type="match status" value="1"/>
</dbReference>
<dbReference type="AlphaFoldDB" id="A0A1Y2D570"/>
<feature type="DNA-binding region" description="HMG box" evidence="2">
    <location>
        <begin position="181"/>
        <end position="249"/>
    </location>
</feature>
<dbReference type="InterPro" id="IPR009071">
    <property type="entry name" value="HMG_box_dom"/>
</dbReference>
<sequence length="527" mass="61205">MFNYSTSMFSQQQMAYTTHQTQQQQIHQQTLNNQNNELTSISTPPFDIYKVQNPTFIYNNNNSAIYSQPSVQSMPECSNQTETPIVKTSISQTIKPTFQTGTTRQDIRNNLNNSNQMFEFIDTNNSMNKIINGGNQAQWSIQDNQQIVDIQKQLQNNLYIESEDDTLSTCSSNSISNVKKIKRPINSFMMYCSKRRKELSAQNPALSTAEVSVILGDEWTNMSEEEKNNYILQSPLVENDLELDRPDYIYTPNPNNYKKRSIQSTESIIDHQKQPESYPPQMNCSPYMYSYQCPYPYTPQASPMTINYPVVQIKQSPNAFILFSADYRQKIKDENPDSSPGVISKLVGNAWKELPEKEKVKYYEEAKRLRNENNELKKIAKAQQKNLKNINKIPTPGIYSPYGQNTREHYAPYNYNYNYLPTSSTGLLPPYSVLPPQKRVRTPKDPTQPKHPSSAFLFYFQDVRTQYMSKYSKKSLGAISKMISESWKKLTPEEKAKYVEKSEQDKKRYNLEMKIWQENNKKAKKEN</sequence>
<dbReference type="PANTHER" id="PTHR48112">
    <property type="entry name" value="HIGH MOBILITY GROUP PROTEIN DSP1"/>
    <property type="match status" value="1"/>
</dbReference>
<feature type="DNA-binding region" description="HMG box" evidence="2">
    <location>
        <begin position="313"/>
        <end position="381"/>
    </location>
</feature>
<comment type="caution">
    <text evidence="5">The sequence shown here is derived from an EMBL/GenBank/DDBJ whole genome shotgun (WGS) entry which is preliminary data.</text>
</comment>
<feature type="DNA-binding region" description="HMG box" evidence="2">
    <location>
        <begin position="449"/>
        <end position="517"/>
    </location>
</feature>
<dbReference type="PANTHER" id="PTHR48112:SF22">
    <property type="entry name" value="MITOCHONDRIAL TRANSCRIPTION FACTOR A, ISOFORM B"/>
    <property type="match status" value="1"/>
</dbReference>
<evidence type="ECO:0000313" key="5">
    <source>
        <dbReference type="EMBL" id="ORY54347.1"/>
    </source>
</evidence>
<dbReference type="Pfam" id="PF00505">
    <property type="entry name" value="HMG_box"/>
    <property type="match status" value="3"/>
</dbReference>
<keyword evidence="2" id="KW-0539">Nucleus</keyword>
<accession>A0A1Y2D570</accession>
<evidence type="ECO:0000256" key="3">
    <source>
        <dbReference type="SAM" id="Coils"/>
    </source>
</evidence>
<feature type="coiled-coil region" evidence="3">
    <location>
        <begin position="499"/>
        <end position="526"/>
    </location>
</feature>
<name>A0A1Y2D570_9FUNG</name>
<feature type="coiled-coil region" evidence="3">
    <location>
        <begin position="359"/>
        <end position="393"/>
    </location>
</feature>
<dbReference type="SUPFAM" id="SSF47095">
    <property type="entry name" value="HMG-box"/>
    <property type="match status" value="3"/>
</dbReference>
<dbReference type="InterPro" id="IPR050342">
    <property type="entry name" value="HMGB"/>
</dbReference>
<proteinExistence type="predicted"/>
<gene>
    <name evidence="5" type="ORF">LY90DRAFT_670113</name>
</gene>
<keyword evidence="6" id="KW-1185">Reference proteome</keyword>
<organism evidence="5 6">
    <name type="scientific">Neocallimastix californiae</name>
    <dbReference type="NCBI Taxonomy" id="1754190"/>
    <lineage>
        <taxon>Eukaryota</taxon>
        <taxon>Fungi</taxon>
        <taxon>Fungi incertae sedis</taxon>
        <taxon>Chytridiomycota</taxon>
        <taxon>Chytridiomycota incertae sedis</taxon>
        <taxon>Neocallimastigomycetes</taxon>
        <taxon>Neocallimastigales</taxon>
        <taxon>Neocallimastigaceae</taxon>
        <taxon>Neocallimastix</taxon>
    </lineage>
</organism>
<evidence type="ECO:0000256" key="1">
    <source>
        <dbReference type="ARBA" id="ARBA00023125"/>
    </source>
</evidence>
<dbReference type="STRING" id="1754190.A0A1Y2D570"/>
<feature type="domain" description="HMG box" evidence="4">
    <location>
        <begin position="313"/>
        <end position="381"/>
    </location>
</feature>
<feature type="domain" description="HMG box" evidence="4">
    <location>
        <begin position="449"/>
        <end position="517"/>
    </location>
</feature>
<evidence type="ECO:0000259" key="4">
    <source>
        <dbReference type="PROSITE" id="PS50118"/>
    </source>
</evidence>
<protein>
    <submittedName>
        <fullName evidence="5">HMG-box</fullName>
    </submittedName>
</protein>
<dbReference type="InterPro" id="IPR036910">
    <property type="entry name" value="HMG_box_dom_sf"/>
</dbReference>
<keyword evidence="1 2" id="KW-0238">DNA-binding</keyword>
<reference evidence="5 6" key="1">
    <citation type="submission" date="2016-08" db="EMBL/GenBank/DDBJ databases">
        <title>A Parts List for Fungal Cellulosomes Revealed by Comparative Genomics.</title>
        <authorList>
            <consortium name="DOE Joint Genome Institute"/>
            <person name="Haitjema C.H."/>
            <person name="Gilmore S.P."/>
            <person name="Henske J.K."/>
            <person name="Solomon K.V."/>
            <person name="De Groot R."/>
            <person name="Kuo A."/>
            <person name="Mondo S.J."/>
            <person name="Salamov A.A."/>
            <person name="Labutti K."/>
            <person name="Zhao Z."/>
            <person name="Chiniquy J."/>
            <person name="Barry K."/>
            <person name="Brewer H.M."/>
            <person name="Purvine S.O."/>
            <person name="Wright A.T."/>
            <person name="Boxma B."/>
            <person name="Van Alen T."/>
            <person name="Hackstein J.H."/>
            <person name="Baker S.E."/>
            <person name="Grigoriev I.V."/>
            <person name="O'Malley M.A."/>
        </authorList>
    </citation>
    <scope>NUCLEOTIDE SEQUENCE [LARGE SCALE GENOMIC DNA]</scope>
    <source>
        <strain evidence="5 6">G1</strain>
    </source>
</reference>